<keyword evidence="2" id="KW-1185">Reference proteome</keyword>
<proteinExistence type="predicted"/>
<reference evidence="1 2" key="1">
    <citation type="submission" date="2018-06" db="EMBL/GenBank/DDBJ databases">
        <title>Genomic Encyclopedia of Archaeal and Bacterial Type Strains, Phase II (KMG-II): from individual species to whole genera.</title>
        <authorList>
            <person name="Goeker M."/>
        </authorList>
    </citation>
    <scope>NUCLEOTIDE SEQUENCE [LARGE SCALE GENOMIC DNA]</scope>
    <source>
        <strain evidence="1 2">DSM 21851</strain>
    </source>
</reference>
<protein>
    <submittedName>
        <fullName evidence="1">SusD-like starch-binding protein associating with outer membrane</fullName>
    </submittedName>
</protein>
<gene>
    <name evidence="1" type="ORF">LX87_02779</name>
</gene>
<dbReference type="Pfam" id="PF12771">
    <property type="entry name" value="SusD-like_2"/>
    <property type="match status" value="1"/>
</dbReference>
<dbReference type="SUPFAM" id="SSF48452">
    <property type="entry name" value="TPR-like"/>
    <property type="match status" value="1"/>
</dbReference>
<sequence>MKYELSILIFKAQQTFSKTDIMKFYKPFILAGLMLSTVACNNFEEMNVNPNSPLLPNTASLFTAAIRTGVGTTNSQVGPGGFNIAPALYVQQFSDITYIEDSRYKTINFSYNGLYSGPLVNLQAIIDQNTDPATRASVATYGSNNNQIAVARILKAYIFRWMTDRWGDIPYSQALKGAENFSPAFDKQQDIYNDLFKEFKEAAAQFDGGTAVKGDILLNGNATNWKKFAATQRMLMALQLSKVDPTKGKAEFTAALADGVLASNADNVRYTFLADANNENPLYTNYVRSNRKDFAVSDVFVNYLKKVNDPRLPYIAAKNEVGDYAGAPYAAFPPAGPAQNFSLAATTLSAQNAPVNVVTYAEVLFAQAEAAKLGWITGDAKALYESAVKASLQQWMGTAYTDAAYTAYIAQPDVAYSDAKAIEQIATQRWIALFFQGTQAWNSWRRTGYPVLKPAAAPLNGGTAIPRRLAYPVTTEGTLNTTNYNAVIASQGPDTQYTRVWWDKQ</sequence>
<dbReference type="EMBL" id="QLMC01000003">
    <property type="protein sequence ID" value="RAJ97873.1"/>
    <property type="molecule type" value="Genomic_DNA"/>
</dbReference>
<evidence type="ECO:0000313" key="1">
    <source>
        <dbReference type="EMBL" id="RAJ97873.1"/>
    </source>
</evidence>
<dbReference type="Proteomes" id="UP000248790">
    <property type="component" value="Unassembled WGS sequence"/>
</dbReference>
<dbReference type="InterPro" id="IPR041662">
    <property type="entry name" value="SusD-like_2"/>
</dbReference>
<dbReference type="Gene3D" id="1.25.40.390">
    <property type="match status" value="1"/>
</dbReference>
<name>A0A327WXJ6_LARAB</name>
<comment type="caution">
    <text evidence="1">The sequence shown here is derived from an EMBL/GenBank/DDBJ whole genome shotgun (WGS) entry which is preliminary data.</text>
</comment>
<organism evidence="1 2">
    <name type="scientific">Larkinella arboricola</name>
    <dbReference type="NCBI Taxonomy" id="643671"/>
    <lineage>
        <taxon>Bacteria</taxon>
        <taxon>Pseudomonadati</taxon>
        <taxon>Bacteroidota</taxon>
        <taxon>Cytophagia</taxon>
        <taxon>Cytophagales</taxon>
        <taxon>Spirosomataceae</taxon>
        <taxon>Larkinella</taxon>
    </lineage>
</organism>
<accession>A0A327WXJ6</accession>
<evidence type="ECO:0000313" key="2">
    <source>
        <dbReference type="Proteomes" id="UP000248790"/>
    </source>
</evidence>
<dbReference type="InterPro" id="IPR011990">
    <property type="entry name" value="TPR-like_helical_dom_sf"/>
</dbReference>
<dbReference type="AlphaFoldDB" id="A0A327WXJ6"/>